<keyword evidence="9" id="KW-0460">Magnesium</keyword>
<evidence type="ECO:0000256" key="4">
    <source>
        <dbReference type="ARBA" id="ARBA00022679"/>
    </source>
</evidence>
<keyword evidence="6 9" id="KW-0057">Aromatic amino acid biosynthesis</keyword>
<dbReference type="NCBIfam" id="TIGR01245">
    <property type="entry name" value="trpD"/>
    <property type="match status" value="1"/>
</dbReference>
<evidence type="ECO:0000259" key="11">
    <source>
        <dbReference type="Pfam" id="PF02885"/>
    </source>
</evidence>
<keyword evidence="13" id="KW-1185">Reference proteome</keyword>
<feature type="binding site" evidence="9">
    <location>
        <position position="91"/>
    </location>
    <ligand>
        <name>5-phospho-alpha-D-ribose 1-diphosphate</name>
        <dbReference type="ChEBI" id="CHEBI:58017"/>
    </ligand>
</feature>
<dbReference type="PANTHER" id="PTHR43285:SF2">
    <property type="entry name" value="ANTHRANILATE PHOSPHORIBOSYLTRANSFERASE"/>
    <property type="match status" value="1"/>
</dbReference>
<evidence type="ECO:0000256" key="2">
    <source>
        <dbReference type="ARBA" id="ARBA00022605"/>
    </source>
</evidence>
<feature type="binding site" evidence="9">
    <location>
        <position position="83"/>
    </location>
    <ligand>
        <name>anthranilate</name>
        <dbReference type="ChEBI" id="CHEBI:16567"/>
        <label>1</label>
    </ligand>
</feature>
<accession>A0A7S7SMC4</accession>
<dbReference type="Pfam" id="PF02885">
    <property type="entry name" value="Glycos_trans_3N"/>
    <property type="match status" value="1"/>
</dbReference>
<dbReference type="KEGG" id="pfer:IRI77_03000"/>
<feature type="binding site" evidence="9">
    <location>
        <position position="229"/>
    </location>
    <ligand>
        <name>Mg(2+)</name>
        <dbReference type="ChEBI" id="CHEBI:18420"/>
        <label>2</label>
    </ligand>
</feature>
<evidence type="ECO:0000256" key="9">
    <source>
        <dbReference type="HAMAP-Rule" id="MF_00211"/>
    </source>
</evidence>
<dbReference type="Pfam" id="PF00591">
    <property type="entry name" value="Glycos_transf_3"/>
    <property type="match status" value="1"/>
</dbReference>
<comment type="similarity">
    <text evidence="8">In the C-terminal section; belongs to the anthranilate phosphoribosyltransferase family.</text>
</comment>
<feature type="domain" description="Glycosyl transferase family 3" evidence="10">
    <location>
        <begin position="77"/>
        <end position="327"/>
    </location>
</feature>
<feature type="binding site" evidence="9">
    <location>
        <position position="169"/>
    </location>
    <ligand>
        <name>anthranilate</name>
        <dbReference type="ChEBI" id="CHEBI:16567"/>
        <label>2</label>
    </ligand>
</feature>
<keyword evidence="5 9" id="KW-0822">Tryptophan biosynthesis</keyword>
<dbReference type="HAMAP" id="MF_00211">
    <property type="entry name" value="TrpD"/>
    <property type="match status" value="1"/>
</dbReference>
<feature type="binding site" evidence="9">
    <location>
        <position position="229"/>
    </location>
    <ligand>
        <name>Mg(2+)</name>
        <dbReference type="ChEBI" id="CHEBI:18420"/>
        <label>1</label>
    </ligand>
</feature>
<evidence type="ECO:0000256" key="3">
    <source>
        <dbReference type="ARBA" id="ARBA00022676"/>
    </source>
</evidence>
<evidence type="ECO:0000313" key="12">
    <source>
        <dbReference type="EMBL" id="QOY88945.1"/>
    </source>
</evidence>
<dbReference type="Gene3D" id="1.20.970.10">
    <property type="entry name" value="Transferase, Pyrimidine Nucleoside Phosphorylase, Chain C"/>
    <property type="match status" value="1"/>
</dbReference>
<evidence type="ECO:0000256" key="5">
    <source>
        <dbReference type="ARBA" id="ARBA00022822"/>
    </source>
</evidence>
<dbReference type="AlphaFoldDB" id="A0A7S7SMC4"/>
<comment type="subunit">
    <text evidence="9">Homodimer.</text>
</comment>
<dbReference type="SUPFAM" id="SSF47648">
    <property type="entry name" value="Nucleoside phosphorylase/phosphoribosyltransferase N-terminal domain"/>
    <property type="match status" value="1"/>
</dbReference>
<sequence length="340" mass="34974">MPFLPLLHRLLNRESLPAADARAAMSAILAGEATTPQICAFLAALRVKGETADEILGLAQAMRESAVHIHHGITDRVVLDTCGTGGDNRGTCNVSTIVAIVVAACGVPVAKHGNRSMSSLCGSADLLEALGVKLLTDPAAIARSIREIGFGFLFAPVLHPAMKNAMPARAELKTKTAMNLLGPLTNPAGATAQLAGAPSLQAAELMAVTLAALGLEHGYVVHGFDGLDEVTTTAPTHLLSITKGAIDHIEVAPEDFGVPRATIEQLKGGEITTNRDIALAVLNGAPGAYRDIVLVNASVALKAAGVAQAFHEGMEMAGAAVDSGAALRKLRQVAEFSQGA</sequence>
<feature type="binding site" evidence="9">
    <location>
        <begin position="93"/>
        <end position="96"/>
    </location>
    <ligand>
        <name>5-phospho-alpha-D-ribose 1-diphosphate</name>
        <dbReference type="ChEBI" id="CHEBI:58017"/>
    </ligand>
</feature>
<evidence type="ECO:0000259" key="10">
    <source>
        <dbReference type="Pfam" id="PF00591"/>
    </source>
</evidence>
<evidence type="ECO:0000313" key="13">
    <source>
        <dbReference type="Proteomes" id="UP000593892"/>
    </source>
</evidence>
<dbReference type="RefSeq" id="WP_194450608.1">
    <property type="nucleotide sequence ID" value="NZ_CP063849.1"/>
</dbReference>
<feature type="binding site" evidence="9">
    <location>
        <begin position="111"/>
        <end position="119"/>
    </location>
    <ligand>
        <name>5-phospho-alpha-D-ribose 1-diphosphate</name>
        <dbReference type="ChEBI" id="CHEBI:58017"/>
    </ligand>
</feature>
<dbReference type="UniPathway" id="UPA00035">
    <property type="reaction ID" value="UER00041"/>
</dbReference>
<dbReference type="EMBL" id="CP063849">
    <property type="protein sequence ID" value="QOY88945.1"/>
    <property type="molecule type" value="Genomic_DNA"/>
</dbReference>
<evidence type="ECO:0000256" key="1">
    <source>
        <dbReference type="ARBA" id="ARBA00004907"/>
    </source>
</evidence>
<dbReference type="InterPro" id="IPR036320">
    <property type="entry name" value="Glycosyl_Trfase_fam3_N_dom_sf"/>
</dbReference>
<comment type="caution">
    <text evidence="9">Lacks conserved residue(s) required for the propagation of feature annotation.</text>
</comment>
<keyword evidence="9" id="KW-0479">Metal-binding</keyword>
<feature type="binding site" evidence="9">
    <location>
        <position position="83"/>
    </location>
    <ligand>
        <name>5-phospho-alpha-D-ribose 1-diphosphate</name>
        <dbReference type="ChEBI" id="CHEBI:58017"/>
    </ligand>
</feature>
<feature type="domain" description="Glycosyl transferase family 3 N-terminal" evidence="11">
    <location>
        <begin position="5"/>
        <end position="66"/>
    </location>
</feature>
<feature type="binding site" evidence="9">
    <location>
        <position position="114"/>
    </location>
    <ligand>
        <name>anthranilate</name>
        <dbReference type="ChEBI" id="CHEBI:16567"/>
        <label>1</label>
    </ligand>
</feature>
<keyword evidence="2 9" id="KW-0028">Amino-acid biosynthesis</keyword>
<comment type="pathway">
    <text evidence="1 9">Amino-acid biosynthesis; L-tryptophan biosynthesis; L-tryptophan from chorismate: step 2/5.</text>
</comment>
<dbReference type="GO" id="GO:0004048">
    <property type="term" value="F:anthranilate phosphoribosyltransferase activity"/>
    <property type="evidence" value="ECO:0007669"/>
    <property type="project" value="UniProtKB-UniRule"/>
</dbReference>
<dbReference type="GO" id="GO:0000287">
    <property type="term" value="F:magnesium ion binding"/>
    <property type="evidence" value="ECO:0007669"/>
    <property type="project" value="UniProtKB-UniRule"/>
</dbReference>
<dbReference type="PANTHER" id="PTHR43285">
    <property type="entry name" value="ANTHRANILATE PHOSPHORIBOSYLTRANSFERASE"/>
    <property type="match status" value="1"/>
</dbReference>
<comment type="catalytic activity">
    <reaction evidence="7 9">
        <text>N-(5-phospho-beta-D-ribosyl)anthranilate + diphosphate = 5-phospho-alpha-D-ribose 1-diphosphate + anthranilate</text>
        <dbReference type="Rhea" id="RHEA:11768"/>
        <dbReference type="ChEBI" id="CHEBI:16567"/>
        <dbReference type="ChEBI" id="CHEBI:18277"/>
        <dbReference type="ChEBI" id="CHEBI:33019"/>
        <dbReference type="ChEBI" id="CHEBI:58017"/>
        <dbReference type="EC" id="2.4.2.18"/>
    </reaction>
</comment>
<reference evidence="12 13" key="1">
    <citation type="submission" date="2020-10" db="EMBL/GenBank/DDBJ databases">
        <title>Complete genome sequence of Paludibaculum fermentans P105T, a facultatively anaerobic acidobacterium capable of dissimilatory Fe(III) reduction.</title>
        <authorList>
            <person name="Dedysh S.N."/>
            <person name="Beletsky A.V."/>
            <person name="Kulichevskaya I.S."/>
            <person name="Mardanov A.V."/>
            <person name="Ravin N.V."/>
        </authorList>
    </citation>
    <scope>NUCLEOTIDE SEQUENCE [LARGE SCALE GENOMIC DNA]</scope>
    <source>
        <strain evidence="12 13">P105</strain>
    </source>
</reference>
<feature type="binding site" evidence="9">
    <location>
        <position position="228"/>
    </location>
    <ligand>
        <name>Mg(2+)</name>
        <dbReference type="ChEBI" id="CHEBI:18420"/>
        <label>2</label>
    </ligand>
</feature>
<dbReference type="FunFam" id="3.40.1030.10:FF:000002">
    <property type="entry name" value="Anthranilate phosphoribosyltransferase"/>
    <property type="match status" value="1"/>
</dbReference>
<dbReference type="Proteomes" id="UP000593892">
    <property type="component" value="Chromosome"/>
</dbReference>
<evidence type="ECO:0000256" key="7">
    <source>
        <dbReference type="ARBA" id="ARBA00052328"/>
    </source>
</evidence>
<gene>
    <name evidence="9 12" type="primary">trpD</name>
    <name evidence="12" type="ORF">IRI77_03000</name>
</gene>
<dbReference type="EC" id="2.4.2.18" evidence="9"/>
<dbReference type="InterPro" id="IPR017459">
    <property type="entry name" value="Glycosyl_Trfase_fam3_N_dom"/>
</dbReference>
<organism evidence="12 13">
    <name type="scientific">Paludibaculum fermentans</name>
    <dbReference type="NCBI Taxonomy" id="1473598"/>
    <lineage>
        <taxon>Bacteria</taxon>
        <taxon>Pseudomonadati</taxon>
        <taxon>Acidobacteriota</taxon>
        <taxon>Terriglobia</taxon>
        <taxon>Bryobacterales</taxon>
        <taxon>Bryobacteraceae</taxon>
        <taxon>Paludibaculum</taxon>
    </lineage>
</organism>
<dbReference type="InterPro" id="IPR005940">
    <property type="entry name" value="Anthranilate_Pribosyl_Tfrase"/>
</dbReference>
<protein>
    <recommendedName>
        <fullName evidence="9">Anthranilate phosphoribosyltransferase</fullName>
        <ecNumber evidence="9">2.4.2.18</ecNumber>
    </recommendedName>
</protein>
<dbReference type="GO" id="GO:0005829">
    <property type="term" value="C:cytosol"/>
    <property type="evidence" value="ECO:0007669"/>
    <property type="project" value="TreeGrafter"/>
</dbReference>
<dbReference type="Gene3D" id="3.40.1030.10">
    <property type="entry name" value="Nucleoside phosphorylase/phosphoribosyltransferase catalytic domain"/>
    <property type="match status" value="1"/>
</dbReference>
<feature type="binding site" evidence="9">
    <location>
        <begin position="86"/>
        <end position="87"/>
    </location>
    <ligand>
        <name>5-phospho-alpha-D-ribose 1-diphosphate</name>
        <dbReference type="ChEBI" id="CHEBI:58017"/>
    </ligand>
</feature>
<dbReference type="SUPFAM" id="SSF52418">
    <property type="entry name" value="Nucleoside phosphorylase/phosphoribosyltransferase catalytic domain"/>
    <property type="match status" value="1"/>
</dbReference>
<keyword evidence="4 9" id="KW-0808">Transferase</keyword>
<comment type="cofactor">
    <cofactor evidence="9">
        <name>Mg(2+)</name>
        <dbReference type="ChEBI" id="CHEBI:18420"/>
    </cofactor>
    <text evidence="9">Binds 2 magnesium ions per monomer.</text>
</comment>
<name>A0A7S7SMC4_PALFE</name>
<feature type="binding site" evidence="9">
    <location>
        <position position="95"/>
    </location>
    <ligand>
        <name>Mg(2+)</name>
        <dbReference type="ChEBI" id="CHEBI:18420"/>
        <label>1</label>
    </ligand>
</feature>
<comment type="similarity">
    <text evidence="9">Belongs to the anthranilate phosphoribosyltransferase family.</text>
</comment>
<evidence type="ECO:0000256" key="8">
    <source>
        <dbReference type="ARBA" id="ARBA00061188"/>
    </source>
</evidence>
<dbReference type="GO" id="GO:0000162">
    <property type="term" value="P:L-tryptophan biosynthetic process"/>
    <property type="evidence" value="ECO:0007669"/>
    <property type="project" value="UniProtKB-UniRule"/>
</dbReference>
<dbReference type="InterPro" id="IPR000312">
    <property type="entry name" value="Glycosyl_Trfase_fam3"/>
</dbReference>
<comment type="function">
    <text evidence="9">Catalyzes the transfer of the phosphoribosyl group of 5-phosphorylribose-1-pyrophosphate (PRPP) to anthranilate to yield N-(5'-phosphoribosyl)-anthranilate (PRA).</text>
</comment>
<feature type="binding site" evidence="9">
    <location>
        <position position="123"/>
    </location>
    <ligand>
        <name>5-phospho-alpha-D-ribose 1-diphosphate</name>
        <dbReference type="ChEBI" id="CHEBI:58017"/>
    </ligand>
</feature>
<evidence type="ECO:0000256" key="6">
    <source>
        <dbReference type="ARBA" id="ARBA00023141"/>
    </source>
</evidence>
<dbReference type="InterPro" id="IPR035902">
    <property type="entry name" value="Nuc_phospho_transferase"/>
</dbReference>
<proteinExistence type="inferred from homology"/>
<keyword evidence="3 9" id="KW-0328">Glycosyltransferase</keyword>